<name>A0A2G1VXZ0_9BACT</name>
<proteinExistence type="predicted"/>
<feature type="compositionally biased region" description="Basic residues" evidence="1">
    <location>
        <begin position="122"/>
        <end position="131"/>
    </location>
</feature>
<evidence type="ECO:0000313" key="3">
    <source>
        <dbReference type="Proteomes" id="UP000225740"/>
    </source>
</evidence>
<comment type="caution">
    <text evidence="2">The sequence shown here is derived from an EMBL/GenBank/DDBJ whole genome shotgun (WGS) entry which is preliminary data.</text>
</comment>
<feature type="compositionally biased region" description="Basic and acidic residues" evidence="1">
    <location>
        <begin position="92"/>
        <end position="108"/>
    </location>
</feature>
<sequence>MSTPTEDDEKRPKTEDKRVLSETEVQDKLAQFKQDRLDAIQQENEEHEQKLADEIAERGAEHPDVALMEKNHAKRVAKMCNEFEPSVEEEEERLRSQGKTEEGDEKQSGEQQETSAHQLTPPRKKGHTLEM</sequence>
<feature type="compositionally biased region" description="Basic and acidic residues" evidence="1">
    <location>
        <begin position="47"/>
        <end position="71"/>
    </location>
</feature>
<evidence type="ECO:0000313" key="2">
    <source>
        <dbReference type="EMBL" id="PHQ31490.1"/>
    </source>
</evidence>
<dbReference type="Proteomes" id="UP000225740">
    <property type="component" value="Unassembled WGS sequence"/>
</dbReference>
<accession>A0A2G1VXZ0</accession>
<keyword evidence="3" id="KW-1185">Reference proteome</keyword>
<organism evidence="2 3">
    <name type="scientific">Rhodopirellula bahusiensis</name>
    <dbReference type="NCBI Taxonomy" id="2014065"/>
    <lineage>
        <taxon>Bacteria</taxon>
        <taxon>Pseudomonadati</taxon>
        <taxon>Planctomycetota</taxon>
        <taxon>Planctomycetia</taxon>
        <taxon>Pirellulales</taxon>
        <taxon>Pirellulaceae</taxon>
        <taxon>Rhodopirellula</taxon>
    </lineage>
</organism>
<gene>
    <name evidence="2" type="ORF">CEE69_30790</name>
</gene>
<dbReference type="EMBL" id="NIZW01000048">
    <property type="protein sequence ID" value="PHQ31490.1"/>
    <property type="molecule type" value="Genomic_DNA"/>
</dbReference>
<feature type="compositionally biased region" description="Basic and acidic residues" evidence="1">
    <location>
        <begin position="8"/>
        <end position="27"/>
    </location>
</feature>
<protein>
    <submittedName>
        <fullName evidence="2">Uncharacterized protein</fullName>
    </submittedName>
</protein>
<dbReference type="AlphaFoldDB" id="A0A2G1VXZ0"/>
<evidence type="ECO:0000256" key="1">
    <source>
        <dbReference type="SAM" id="MobiDB-lite"/>
    </source>
</evidence>
<reference evidence="2 3" key="1">
    <citation type="submission" date="2017-06" db="EMBL/GenBank/DDBJ databases">
        <title>Description of Rhodopirellula bahusiensis sp. nov.</title>
        <authorList>
            <person name="Kizina J."/>
            <person name="Harder J."/>
        </authorList>
    </citation>
    <scope>NUCLEOTIDE SEQUENCE [LARGE SCALE GENOMIC DNA]</scope>
    <source>
        <strain evidence="2 3">SWK21</strain>
    </source>
</reference>
<feature type="compositionally biased region" description="Polar residues" evidence="1">
    <location>
        <begin position="109"/>
        <end position="118"/>
    </location>
</feature>
<feature type="region of interest" description="Disordered" evidence="1">
    <location>
        <begin position="1"/>
        <end position="131"/>
    </location>
</feature>